<comment type="similarity">
    <text evidence="2 14">Belongs to the histidine acid phosphatase family. VIP1 subfamily.</text>
</comment>
<proteinExistence type="inferred from homology"/>
<evidence type="ECO:0000313" key="16">
    <source>
        <dbReference type="EMBL" id="ORX87131.1"/>
    </source>
</evidence>
<comment type="caution">
    <text evidence="16">The sequence shown here is derived from an EMBL/GenBank/DDBJ whole genome shotgun (WGS) entry which is preliminary data.</text>
</comment>
<dbReference type="GO" id="GO:0071545">
    <property type="term" value="P:inositol phosphate catabolic process"/>
    <property type="evidence" value="ECO:0007669"/>
    <property type="project" value="EnsemblFungi"/>
</dbReference>
<keyword evidence="4 14" id="KW-0963">Cytoplasm</keyword>
<dbReference type="GO" id="GO:0005856">
    <property type="term" value="C:cytoskeleton"/>
    <property type="evidence" value="ECO:0007669"/>
    <property type="project" value="UniProtKB-SubCell"/>
</dbReference>
<keyword evidence="7 14" id="KW-0547">Nucleotide-binding</keyword>
<dbReference type="PANTHER" id="PTHR12750">
    <property type="entry name" value="DIPHOSPHOINOSITOL PENTAKISPHOSPHATE KINASE"/>
    <property type="match status" value="1"/>
</dbReference>
<evidence type="ECO:0000256" key="5">
    <source>
        <dbReference type="ARBA" id="ARBA00022553"/>
    </source>
</evidence>
<dbReference type="GO" id="GO:0052845">
    <property type="term" value="F:inositol-5-diphosphate-1,2,3,4,6-pentakisphosphate diphosphatase activity"/>
    <property type="evidence" value="ECO:0007669"/>
    <property type="project" value="EnsemblFungi"/>
</dbReference>
<reference evidence="16 17" key="1">
    <citation type="submission" date="2016-08" db="EMBL/GenBank/DDBJ databases">
        <title>A Parts List for Fungal Cellulosomes Revealed by Comparative Genomics.</title>
        <authorList>
            <consortium name="DOE Joint Genome Institute"/>
            <person name="Haitjema C.H."/>
            <person name="Gilmore S.P."/>
            <person name="Henske J.K."/>
            <person name="Solomon K.V."/>
            <person name="De Groot R."/>
            <person name="Kuo A."/>
            <person name="Mondo S.J."/>
            <person name="Salamov A.A."/>
            <person name="Labutti K."/>
            <person name="Zhao Z."/>
            <person name="Chiniquy J."/>
            <person name="Barry K."/>
            <person name="Brewer H.M."/>
            <person name="Purvine S.O."/>
            <person name="Wright A.T."/>
            <person name="Boxma B."/>
            <person name="Van Alen T."/>
            <person name="Hackstein J.H."/>
            <person name="Baker S.E."/>
            <person name="Grigoriev I.V."/>
            <person name="O'Malley M.A."/>
        </authorList>
    </citation>
    <scope>NUCLEOTIDE SEQUENCE [LARGE SCALE GENOMIC DNA]</scope>
    <source>
        <strain evidence="16 17">S4</strain>
    </source>
</reference>
<comment type="catalytic activity">
    <reaction evidence="11">
        <text>5-diphospho-1D-myo-inositol 1,2,3,4,6-pentakisphosphate + ATP + H(+) = 1,5-bis(diphospho)-1D-myo-inositol 2,3,4,6-tetrakisphosphate + ADP</text>
        <dbReference type="Rhea" id="RHEA:10276"/>
        <dbReference type="ChEBI" id="CHEBI:15378"/>
        <dbReference type="ChEBI" id="CHEBI:30616"/>
        <dbReference type="ChEBI" id="CHEBI:58628"/>
        <dbReference type="ChEBI" id="CHEBI:77983"/>
        <dbReference type="ChEBI" id="CHEBI:456216"/>
        <dbReference type="EC" id="2.7.4.24"/>
    </reaction>
    <physiologicalReaction direction="left-to-right" evidence="11">
        <dbReference type="Rhea" id="RHEA:10277"/>
    </physiologicalReaction>
</comment>
<dbReference type="GO" id="GO:0052724">
    <property type="term" value="F:inositol hexakisphosphate 3-kinase activity"/>
    <property type="evidence" value="ECO:0007669"/>
    <property type="project" value="EnsemblFungi"/>
</dbReference>
<dbReference type="FunFam" id="3.40.50.11950:FF:000002">
    <property type="entry name" value="Inositol hexakisphosphate and diphosphoinositol-pentakisphosphate kinase"/>
    <property type="match status" value="1"/>
</dbReference>
<reference evidence="16 17" key="2">
    <citation type="submission" date="2016-08" db="EMBL/GenBank/DDBJ databases">
        <title>Pervasive Adenine N6-methylation of Active Genes in Fungi.</title>
        <authorList>
            <consortium name="DOE Joint Genome Institute"/>
            <person name="Mondo S.J."/>
            <person name="Dannebaum R.O."/>
            <person name="Kuo R.C."/>
            <person name="Labutti K."/>
            <person name="Haridas S."/>
            <person name="Kuo A."/>
            <person name="Salamov A."/>
            <person name="Ahrendt S.R."/>
            <person name="Lipzen A."/>
            <person name="Sullivan W."/>
            <person name="Andreopoulos W.B."/>
            <person name="Clum A."/>
            <person name="Lindquist E."/>
            <person name="Daum C."/>
            <person name="Ramamoorthy G.K."/>
            <person name="Gryganskyi A."/>
            <person name="Culley D."/>
            <person name="Magnuson J.K."/>
            <person name="James T.Y."/>
            <person name="O'Malley M.A."/>
            <person name="Stajich J.E."/>
            <person name="Spatafora J.W."/>
            <person name="Visel A."/>
            <person name="Grigoriev I.V."/>
        </authorList>
    </citation>
    <scope>NUCLEOTIDE SEQUENCE [LARGE SCALE GENOMIC DNA]</scope>
    <source>
        <strain evidence="16 17">S4</strain>
    </source>
</reference>
<dbReference type="AlphaFoldDB" id="A0A1Y1XN22"/>
<dbReference type="EMBL" id="MCFG01000012">
    <property type="protein sequence ID" value="ORX87131.1"/>
    <property type="molecule type" value="Genomic_DNA"/>
</dbReference>
<keyword evidence="10" id="KW-0206">Cytoskeleton</keyword>
<dbReference type="PANTHER" id="PTHR12750:SF9">
    <property type="entry name" value="INOSITOL HEXAKISPHOSPHATE AND DIPHOSPHOINOSITOL-PENTAKISPHOSPHATE KINASE"/>
    <property type="match status" value="1"/>
</dbReference>
<comment type="subcellular location">
    <subcellularLocation>
        <location evidence="1 14">Cytoplasm</location>
        <location evidence="1 14">Cytoskeleton</location>
    </subcellularLocation>
</comment>
<evidence type="ECO:0000256" key="3">
    <source>
        <dbReference type="ARBA" id="ARBA00012893"/>
    </source>
</evidence>
<dbReference type="OrthoDB" id="18042at2759"/>
<evidence type="ECO:0000259" key="15">
    <source>
        <dbReference type="Pfam" id="PF18086"/>
    </source>
</evidence>
<dbReference type="Pfam" id="PF18086">
    <property type="entry name" value="PPIP5K2_N"/>
    <property type="match status" value="1"/>
</dbReference>
<dbReference type="GO" id="GO:0033857">
    <property type="term" value="F:5-diphosphoinositol pentakisphosphate 1-kinase activity"/>
    <property type="evidence" value="ECO:0007669"/>
    <property type="project" value="EnsemblFungi"/>
</dbReference>
<dbReference type="Proteomes" id="UP000193944">
    <property type="component" value="Unassembled WGS sequence"/>
</dbReference>
<evidence type="ECO:0000256" key="13">
    <source>
        <dbReference type="ARBA" id="ARBA00071668"/>
    </source>
</evidence>
<dbReference type="GO" id="GO:0006020">
    <property type="term" value="P:inositol metabolic process"/>
    <property type="evidence" value="ECO:0007669"/>
    <property type="project" value="TreeGrafter"/>
</dbReference>
<evidence type="ECO:0000313" key="17">
    <source>
        <dbReference type="Proteomes" id="UP000193944"/>
    </source>
</evidence>
<dbReference type="GO" id="GO:0052843">
    <property type="term" value="F:inositol-1-diphosphate-2,3,4,5,6-pentakisphosphate diphosphatase activity"/>
    <property type="evidence" value="ECO:0007669"/>
    <property type="project" value="EnsemblFungi"/>
</dbReference>
<evidence type="ECO:0000256" key="10">
    <source>
        <dbReference type="ARBA" id="ARBA00023212"/>
    </source>
</evidence>
<dbReference type="GO" id="GO:0030643">
    <property type="term" value="P:intracellular phosphate ion homeostasis"/>
    <property type="evidence" value="ECO:0007669"/>
    <property type="project" value="EnsemblFungi"/>
</dbReference>
<dbReference type="InterPro" id="IPR040557">
    <property type="entry name" value="VIP1_N"/>
</dbReference>
<dbReference type="SUPFAM" id="SSF53254">
    <property type="entry name" value="Phosphoglycerate mutase-like"/>
    <property type="match status" value="1"/>
</dbReference>
<accession>A0A1Y1XN22</accession>
<dbReference type="GO" id="GO:0032958">
    <property type="term" value="P:inositol phosphate biosynthetic process"/>
    <property type="evidence" value="ECO:0007669"/>
    <property type="project" value="EnsemblFungi"/>
</dbReference>
<evidence type="ECO:0000256" key="11">
    <source>
        <dbReference type="ARBA" id="ARBA00033696"/>
    </source>
</evidence>
<dbReference type="GO" id="GO:0052723">
    <property type="term" value="F:inositol hexakisphosphate 1-kinase activity"/>
    <property type="evidence" value="ECO:0007669"/>
    <property type="project" value="EnsemblFungi"/>
</dbReference>
<dbReference type="Gene3D" id="3.30.470.20">
    <property type="entry name" value="ATP-grasp fold, B domain"/>
    <property type="match status" value="1"/>
</dbReference>
<dbReference type="GO" id="GO:0005829">
    <property type="term" value="C:cytosol"/>
    <property type="evidence" value="ECO:0007669"/>
    <property type="project" value="TreeGrafter"/>
</dbReference>
<keyword evidence="5" id="KW-0597">Phosphoprotein</keyword>
<dbReference type="EC" id="2.7.4.24" evidence="3 14"/>
<dbReference type="GO" id="GO:0000830">
    <property type="term" value="F:inositol hexakisphosphate 4-kinase activity"/>
    <property type="evidence" value="ECO:0007669"/>
    <property type="project" value="EnsemblFungi"/>
</dbReference>
<dbReference type="InterPro" id="IPR000560">
    <property type="entry name" value="His_Pase_clade-2"/>
</dbReference>
<protein>
    <recommendedName>
        <fullName evidence="13 14">Inositol hexakisphosphate and diphosphoinositol-pentakisphosphate kinase</fullName>
        <ecNumber evidence="3 14">2.7.4.24</ecNumber>
    </recommendedName>
</protein>
<gene>
    <name evidence="16" type="ORF">BCR32DRAFT_289528</name>
</gene>
<comment type="catalytic activity">
    <reaction evidence="12">
        <text>1D-myo-inositol hexakisphosphate + ATP = 1-diphospho-1D-myo-inositol 2,3,4,5,6-pentakisphosphate + ADP</text>
        <dbReference type="Rhea" id="RHEA:37459"/>
        <dbReference type="ChEBI" id="CHEBI:30616"/>
        <dbReference type="ChEBI" id="CHEBI:58130"/>
        <dbReference type="ChEBI" id="CHEBI:74946"/>
        <dbReference type="ChEBI" id="CHEBI:456216"/>
        <dbReference type="EC" id="2.7.4.24"/>
    </reaction>
    <physiologicalReaction direction="left-to-right" evidence="12">
        <dbReference type="Rhea" id="RHEA:37460"/>
    </physiologicalReaction>
</comment>
<dbReference type="Gene3D" id="3.40.50.1240">
    <property type="entry name" value="Phosphoglycerate mutase-like"/>
    <property type="match status" value="1"/>
</dbReference>
<evidence type="ECO:0000256" key="12">
    <source>
        <dbReference type="ARBA" id="ARBA00034629"/>
    </source>
</evidence>
<evidence type="ECO:0000256" key="9">
    <source>
        <dbReference type="ARBA" id="ARBA00022840"/>
    </source>
</evidence>
<name>A0A1Y1XN22_9FUNG</name>
<dbReference type="GO" id="GO:0110162">
    <property type="term" value="P:regulation of mitotic spindle elongation (spindle phase three)"/>
    <property type="evidence" value="ECO:0007669"/>
    <property type="project" value="EnsemblFungi"/>
</dbReference>
<dbReference type="Pfam" id="PF00328">
    <property type="entry name" value="His_Phos_2"/>
    <property type="match status" value="1"/>
</dbReference>
<evidence type="ECO:0000256" key="4">
    <source>
        <dbReference type="ARBA" id="ARBA00022490"/>
    </source>
</evidence>
<dbReference type="GO" id="GO:0052846">
    <property type="term" value="F:inositol-1,5-bisdiphosphate-2,3,4,6-tetrakisphosphate 1-diphosphatase activity"/>
    <property type="evidence" value="ECO:0007669"/>
    <property type="project" value="EnsemblFungi"/>
</dbReference>
<sequence>MTTEESLWYMKPDTFENSPKYVIGVCAMDNKARSKPMRNILNRLLSTGEFQIVVFGDKIILDENIENWPLCDFLISFFSKGFPLEKAIDYVNLRKPYCVNDLEMQQLLLDRRLVLKLLDAIHAPSPRRIFVDHNHSEWVPDSLIEKISQRIGVNLYSPEFKSNGKIEQIDADTITLDGQILKKPFVEKPICGEDHNIYIYYPQSMGGGVRKLFRKVGNKSSEFCPTITDIRTEGEYIYEEFMKVDNCEDVKVYTIGQNYAHAETRKSPVVDGVVCRNAEGKEVRYITALSEDEKLFASGVCSAFLQSVCGFDLLRVHGKSYVIDVNGWSFVKGNDEYYDNCARILRSLFLEVAVQRHLTSSLVKEPMFDTRWKLKGFISIFRHGDRTPKQKMKFHFKSKPFIDLLKGQKEEIILRNSEQLKEVKKAADLACELKSEDMALLEQLKFILYKKSKLPGTKVQLKPSYNKETGELKKFQLIVKWGGEFTHAGRHHSRDLGENLYKDLMIMNKKCLDNVKIYSSSERRVVATADIFSKAFLKVTELPKDFLIISKEMLDDTNAAKEQMENVKAKLQDIFNPKQGFNCPSSFVLPKNMEDPPVLVQDTIDLLCSLREVMNENFRTLDVDKLQSRWCCSESPDLFKERWEKLFHEFCDTYNRKHVFDTSKVSELYDSLKYDALHNRDFLEGIFSSPKYGRDLLRQLYRKAKVLFDFVAPHEYGIEDLEKLEIGLLNSKPLLLQILSDIQEVKSSPKPCTRLYFTKESKVICLLNMVLLSELPTSVDQGDTDELDYLTQITFEIYERSKNVGPDQYVSEYSMRVSFSPGAHDSNLIDLQIDGKHSISVAPRKFITDHVSLDFGIQAFENVINQKRKL</sequence>
<dbReference type="GO" id="GO:0051516">
    <property type="term" value="P:regulation of bipolar cell growth"/>
    <property type="evidence" value="ECO:0007669"/>
    <property type="project" value="EnsemblFungi"/>
</dbReference>
<dbReference type="FunFam" id="3.30.470.20:FF:000036">
    <property type="entry name" value="Inositol hexakisphosphate and diphosphoinositol-pentakisphosphate kinase"/>
    <property type="match status" value="1"/>
</dbReference>
<evidence type="ECO:0000256" key="14">
    <source>
        <dbReference type="RuleBase" id="RU365032"/>
    </source>
</evidence>
<evidence type="ECO:0000256" key="8">
    <source>
        <dbReference type="ARBA" id="ARBA00022777"/>
    </source>
</evidence>
<keyword evidence="17" id="KW-1185">Reference proteome</keyword>
<keyword evidence="8 14" id="KW-0418">Kinase</keyword>
<keyword evidence="6 14" id="KW-0808">Transferase</keyword>
<dbReference type="InterPro" id="IPR037446">
    <property type="entry name" value="His_Pase_VIP1"/>
</dbReference>
<dbReference type="Gene3D" id="3.40.50.11950">
    <property type="match status" value="1"/>
</dbReference>
<dbReference type="GO" id="GO:0051537">
    <property type="term" value="F:2 iron, 2 sulfur cluster binding"/>
    <property type="evidence" value="ECO:0007669"/>
    <property type="project" value="EnsemblFungi"/>
</dbReference>
<organism evidence="16 17">
    <name type="scientific">Anaeromyces robustus</name>
    <dbReference type="NCBI Taxonomy" id="1754192"/>
    <lineage>
        <taxon>Eukaryota</taxon>
        <taxon>Fungi</taxon>
        <taxon>Fungi incertae sedis</taxon>
        <taxon>Chytridiomycota</taxon>
        <taxon>Chytridiomycota incertae sedis</taxon>
        <taxon>Neocallimastigomycetes</taxon>
        <taxon>Neocallimastigales</taxon>
        <taxon>Neocallimastigaceae</taxon>
        <taxon>Anaeromyces</taxon>
    </lineage>
</organism>
<evidence type="ECO:0000256" key="7">
    <source>
        <dbReference type="ARBA" id="ARBA00022741"/>
    </source>
</evidence>
<keyword evidence="9 14" id="KW-0067">ATP-binding</keyword>
<evidence type="ECO:0000256" key="6">
    <source>
        <dbReference type="ARBA" id="ARBA00022679"/>
    </source>
</evidence>
<evidence type="ECO:0000256" key="2">
    <source>
        <dbReference type="ARBA" id="ARBA00005609"/>
    </source>
</evidence>
<dbReference type="GO" id="GO:0005524">
    <property type="term" value="F:ATP binding"/>
    <property type="evidence" value="ECO:0007669"/>
    <property type="project" value="UniProtKB-KW"/>
</dbReference>
<dbReference type="GO" id="GO:0016887">
    <property type="term" value="F:ATP hydrolysis activity"/>
    <property type="evidence" value="ECO:0007669"/>
    <property type="project" value="EnsemblFungi"/>
</dbReference>
<feature type="domain" description="VIP1 N-terminal" evidence="15">
    <location>
        <begin position="22"/>
        <end position="110"/>
    </location>
</feature>
<dbReference type="GO" id="GO:0000831">
    <property type="term" value="F:inositol hexakisphosphate 6-kinase activity"/>
    <property type="evidence" value="ECO:0007669"/>
    <property type="project" value="EnsemblFungi"/>
</dbReference>
<dbReference type="InterPro" id="IPR029033">
    <property type="entry name" value="His_PPase_superfam"/>
</dbReference>
<dbReference type="STRING" id="1754192.A0A1Y1XN22"/>
<evidence type="ECO:0000256" key="1">
    <source>
        <dbReference type="ARBA" id="ARBA00004245"/>
    </source>
</evidence>
<comment type="function">
    <text evidence="14">Bifunctional inositol kinase that acts in concert with the IP6K kinases to synthesize the diphosphate group-containing inositol pyrophosphates diphosphoinositol pentakisphosphate, PP-InsP5, and bis-diphosphoinositol tetrakisphosphate, (PP)2-InsP4. PP-InsP5 and (PP)2-InsP4, also respectively called InsP7 and InsP8, may regulate a variety of cellular processes, including apoptosis, vesicle trafficking, cytoskeletal dynamics, and exocytosis. Phosphorylates inositol hexakisphosphate (InsP6).</text>
</comment>